<keyword evidence="2" id="KW-1185">Reference proteome</keyword>
<dbReference type="Proteomes" id="UP000829196">
    <property type="component" value="Unassembled WGS sequence"/>
</dbReference>
<evidence type="ECO:0000313" key="2">
    <source>
        <dbReference type="Proteomes" id="UP000829196"/>
    </source>
</evidence>
<proteinExistence type="predicted"/>
<name>A0A8T3ADX5_DENNO</name>
<reference evidence="1" key="1">
    <citation type="journal article" date="2022" name="Front. Genet.">
        <title>Chromosome-Scale Assembly of the Dendrobium nobile Genome Provides Insights Into the Molecular Mechanism of the Biosynthesis of the Medicinal Active Ingredient of Dendrobium.</title>
        <authorList>
            <person name="Xu Q."/>
            <person name="Niu S.-C."/>
            <person name="Li K.-L."/>
            <person name="Zheng P.-J."/>
            <person name="Zhang X.-J."/>
            <person name="Jia Y."/>
            <person name="Liu Y."/>
            <person name="Niu Y.-X."/>
            <person name="Yu L.-H."/>
            <person name="Chen D.-F."/>
            <person name="Zhang G.-Q."/>
        </authorList>
    </citation>
    <scope>NUCLEOTIDE SEQUENCE</scope>
    <source>
        <tissue evidence="1">Leaf</tissue>
    </source>
</reference>
<protein>
    <submittedName>
        <fullName evidence="1">Uncharacterized protein</fullName>
    </submittedName>
</protein>
<dbReference type="AlphaFoldDB" id="A0A8T3ADX5"/>
<dbReference type="EMBL" id="JAGYWB010000017">
    <property type="protein sequence ID" value="KAI0494370.1"/>
    <property type="molecule type" value="Genomic_DNA"/>
</dbReference>
<sequence>MGQSVSSCCFDDSVLFNMELGGGAPPCKLKPMMLEKPVKAEGEKPVKAEGEKPVAMMVPIFPVFSRLSVL</sequence>
<comment type="caution">
    <text evidence="1">The sequence shown here is derived from an EMBL/GenBank/DDBJ whole genome shotgun (WGS) entry which is preliminary data.</text>
</comment>
<evidence type="ECO:0000313" key="1">
    <source>
        <dbReference type="EMBL" id="KAI0494370.1"/>
    </source>
</evidence>
<organism evidence="1 2">
    <name type="scientific">Dendrobium nobile</name>
    <name type="common">Orchid</name>
    <dbReference type="NCBI Taxonomy" id="94219"/>
    <lineage>
        <taxon>Eukaryota</taxon>
        <taxon>Viridiplantae</taxon>
        <taxon>Streptophyta</taxon>
        <taxon>Embryophyta</taxon>
        <taxon>Tracheophyta</taxon>
        <taxon>Spermatophyta</taxon>
        <taxon>Magnoliopsida</taxon>
        <taxon>Liliopsida</taxon>
        <taxon>Asparagales</taxon>
        <taxon>Orchidaceae</taxon>
        <taxon>Epidendroideae</taxon>
        <taxon>Malaxideae</taxon>
        <taxon>Dendrobiinae</taxon>
        <taxon>Dendrobium</taxon>
    </lineage>
</organism>
<gene>
    <name evidence="1" type="ORF">KFK09_024504</name>
</gene>
<accession>A0A8T3ADX5</accession>